<dbReference type="EMBL" id="CP150496">
    <property type="protein sequence ID" value="WYW56816.1"/>
    <property type="molecule type" value="Genomic_DNA"/>
</dbReference>
<organism evidence="2 3">
    <name type="scientific">Polaribacter marinaquae</name>
    <dbReference type="NCBI Taxonomy" id="1642819"/>
    <lineage>
        <taxon>Bacteria</taxon>
        <taxon>Pseudomonadati</taxon>
        <taxon>Bacteroidota</taxon>
        <taxon>Flavobacteriia</taxon>
        <taxon>Flavobacteriales</taxon>
        <taxon>Flavobacteriaceae</taxon>
    </lineage>
</organism>
<dbReference type="SUPFAM" id="SSF56436">
    <property type="entry name" value="C-type lectin-like"/>
    <property type="match status" value="1"/>
</dbReference>
<feature type="domain" description="Sulfatase-modifying factor enzyme-like" evidence="1">
    <location>
        <begin position="57"/>
        <end position="381"/>
    </location>
</feature>
<dbReference type="InterPro" id="IPR005532">
    <property type="entry name" value="SUMF_dom"/>
</dbReference>
<dbReference type="NCBIfam" id="TIGR03524">
    <property type="entry name" value="GldJ"/>
    <property type="match status" value="1"/>
</dbReference>
<dbReference type="InterPro" id="IPR051043">
    <property type="entry name" value="Sulfatase_Mod_Factor_Kinase"/>
</dbReference>
<dbReference type="Pfam" id="PF03781">
    <property type="entry name" value="FGE-sulfatase"/>
    <property type="match status" value="1"/>
</dbReference>
<keyword evidence="2" id="KW-0449">Lipoprotein</keyword>
<dbReference type="Gene3D" id="3.90.1580.10">
    <property type="entry name" value="paralog of FGE (formylglycine-generating enzyme)"/>
    <property type="match status" value="2"/>
</dbReference>
<evidence type="ECO:0000313" key="2">
    <source>
        <dbReference type="EMBL" id="WYW56816.1"/>
    </source>
</evidence>
<keyword evidence="2" id="KW-0547">Nucleotide-binding</keyword>
<keyword evidence="3" id="KW-1185">Reference proteome</keyword>
<dbReference type="RefSeq" id="WP_340934876.1">
    <property type="nucleotide sequence ID" value="NZ_CP150496.1"/>
</dbReference>
<protein>
    <submittedName>
        <fullName evidence="2">Gliding motility lipoprotein GldJ</fullName>
    </submittedName>
</protein>
<dbReference type="GO" id="GO:0005524">
    <property type="term" value="F:ATP binding"/>
    <property type="evidence" value="ECO:0007669"/>
    <property type="project" value="UniProtKB-KW"/>
</dbReference>
<gene>
    <name evidence="2" type="primary">gldJ</name>
    <name evidence="2" type="ORF">WG950_06050</name>
</gene>
<dbReference type="InterPro" id="IPR019865">
    <property type="entry name" value="Glid_motil-assoc_lipo_GldJ"/>
</dbReference>
<reference evidence="2 3" key="1">
    <citation type="submission" date="2024-03" db="EMBL/GenBank/DDBJ databases">
        <authorList>
            <person name="Cao K."/>
        </authorList>
    </citation>
    <scope>NUCLEOTIDE SEQUENCE [LARGE SCALE GENOMIC DNA]</scope>
    <source>
        <strain evidence="2 3">MCCC 1K00696</strain>
    </source>
</reference>
<sequence length="559" mass="64688">MEKIFKISLVVFTTLLLANCNRSTTGKSRLTGLSFNDPKNGNYIRNSSFEGQETPLGMVDIEGGSFTMGQVQDDVMFDWNTTPKKIHVRSFFMDEAEVTNSEYFLYVQYMKDVFSPSEEKYKHIYNSTLPDTLVWRKSLGNTDILTENYFRHPAYADYPVVGVTWLQANEYCKWRTNAVNLKKLIDKGHIKNIFESDSTRNFFDTERFLNDSDRLFDGDTTIYKRGVRTRVVRRRGEPRPGQDDFQGRKITQADGVLQQKFRLPTEAEWEFAAKAIVENREYNTVRGRKKYAWNGKYTRAQKKRFRGDQLANFKQGKGQYSGLPGWSSDGSDIPIRIKSYPPNAFGLYDMSGNVAEWVADVYRPIIDNEANDFNYFRGNLFTKKMINQEGKVVIVGNDVAVEYDTLPNGSVIPKQLPGTIKYVPITKDDASFRTNFSRAENANINDGDLNSSRFYEDDEDRFASRPSMYNSPKKPARFRDSLSGRDVLINDDKKRRTLISDQTRVYKGGSWADREYWLDPAQRRYLPEYMATNFIGFRCVTDKFGPMTYKKRTARNPSR</sequence>
<evidence type="ECO:0000313" key="3">
    <source>
        <dbReference type="Proteomes" id="UP001491088"/>
    </source>
</evidence>
<dbReference type="InterPro" id="IPR016187">
    <property type="entry name" value="CTDL_fold"/>
</dbReference>
<name>A0ABZ2TUJ7_9FLAO</name>
<dbReference type="PANTHER" id="PTHR23150:SF19">
    <property type="entry name" value="FORMYLGLYCINE-GENERATING ENZYME"/>
    <property type="match status" value="1"/>
</dbReference>
<dbReference type="PANTHER" id="PTHR23150">
    <property type="entry name" value="SULFATASE MODIFYING FACTOR 1, 2"/>
    <property type="match status" value="1"/>
</dbReference>
<keyword evidence="2" id="KW-0067">ATP-binding</keyword>
<evidence type="ECO:0000259" key="1">
    <source>
        <dbReference type="Pfam" id="PF03781"/>
    </source>
</evidence>
<proteinExistence type="predicted"/>
<accession>A0ABZ2TUJ7</accession>
<dbReference type="InterPro" id="IPR042095">
    <property type="entry name" value="SUMF_sf"/>
</dbReference>
<dbReference type="Proteomes" id="UP001491088">
    <property type="component" value="Chromosome"/>
</dbReference>